<dbReference type="STRING" id="317010.RU96_GL001962"/>
<evidence type="ECO:0000313" key="2">
    <source>
        <dbReference type="Proteomes" id="UP000182835"/>
    </source>
</evidence>
<comment type="caution">
    <text evidence="1">The sequence shown here is derived from an EMBL/GenBank/DDBJ whole genome shotgun (WGS) entry which is preliminary data.</text>
</comment>
<proteinExistence type="predicted"/>
<evidence type="ECO:0000313" key="1">
    <source>
        <dbReference type="EMBL" id="OJG13698.1"/>
    </source>
</evidence>
<sequence length="62" mass="6921">MTIKKENKRVVATLTPKQQVALTALAKKYVLSESKILAHGLDLLIAHEQAHFDVGLKKCRHS</sequence>
<gene>
    <name evidence="1" type="ORF">RU96_GL001962</name>
</gene>
<dbReference type="Proteomes" id="UP000182835">
    <property type="component" value="Unassembled WGS sequence"/>
</dbReference>
<accession>A0A1L8R1R6</accession>
<name>A0A1L8R1R6_9ENTE</name>
<protein>
    <submittedName>
        <fullName evidence="1">Uncharacterized protein</fullName>
    </submittedName>
</protein>
<organism evidence="1 2">
    <name type="scientific">Enterococcus canintestini</name>
    <dbReference type="NCBI Taxonomy" id="317010"/>
    <lineage>
        <taxon>Bacteria</taxon>
        <taxon>Bacillati</taxon>
        <taxon>Bacillota</taxon>
        <taxon>Bacilli</taxon>
        <taxon>Lactobacillales</taxon>
        <taxon>Enterococcaceae</taxon>
        <taxon>Enterococcus</taxon>
    </lineage>
</organism>
<dbReference type="RefSeq" id="WP_071865797.1">
    <property type="nucleotide sequence ID" value="NZ_JBHLVQ010000005.1"/>
</dbReference>
<dbReference type="AlphaFoldDB" id="A0A1L8R1R6"/>
<dbReference type="EMBL" id="JXKG01000040">
    <property type="protein sequence ID" value="OJG13698.1"/>
    <property type="molecule type" value="Genomic_DNA"/>
</dbReference>
<dbReference type="OrthoDB" id="2188102at2"/>
<reference evidence="1 2" key="1">
    <citation type="submission" date="2014-12" db="EMBL/GenBank/DDBJ databases">
        <title>Draft genome sequences of 29 type strains of Enterococci.</title>
        <authorList>
            <person name="Zhong Z."/>
            <person name="Sun Z."/>
            <person name="Liu W."/>
            <person name="Zhang W."/>
            <person name="Zhang H."/>
        </authorList>
    </citation>
    <scope>NUCLEOTIDE SEQUENCE [LARGE SCALE GENOMIC DNA]</scope>
    <source>
        <strain evidence="1 2">DSM 21207</strain>
    </source>
</reference>